<proteinExistence type="predicted"/>
<dbReference type="PhylomeDB" id="B4NNI0"/>
<protein>
    <submittedName>
        <fullName evidence="2">Uncharacterized protein</fullName>
    </submittedName>
</protein>
<evidence type="ECO:0000313" key="3">
    <source>
        <dbReference type="Proteomes" id="UP000007798"/>
    </source>
</evidence>
<dbReference type="InParanoid" id="B4NNI0"/>
<feature type="chain" id="PRO_5002820215" evidence="1">
    <location>
        <begin position="23"/>
        <end position="151"/>
    </location>
</feature>
<reference evidence="2 3" key="1">
    <citation type="journal article" date="2007" name="Nature">
        <title>Evolution of genes and genomes on the Drosophila phylogeny.</title>
        <authorList>
            <consortium name="Drosophila 12 Genomes Consortium"/>
            <person name="Clark A.G."/>
            <person name="Eisen M.B."/>
            <person name="Smith D.R."/>
            <person name="Bergman C.M."/>
            <person name="Oliver B."/>
            <person name="Markow T.A."/>
            <person name="Kaufman T.C."/>
            <person name="Kellis M."/>
            <person name="Gelbart W."/>
            <person name="Iyer V.N."/>
            <person name="Pollard D.A."/>
            <person name="Sackton T.B."/>
            <person name="Larracuente A.M."/>
            <person name="Singh N.D."/>
            <person name="Abad J.P."/>
            <person name="Abt D.N."/>
            <person name="Adryan B."/>
            <person name="Aguade M."/>
            <person name="Akashi H."/>
            <person name="Anderson W.W."/>
            <person name="Aquadro C.F."/>
            <person name="Ardell D.H."/>
            <person name="Arguello R."/>
            <person name="Artieri C.G."/>
            <person name="Barbash D.A."/>
            <person name="Barker D."/>
            <person name="Barsanti P."/>
            <person name="Batterham P."/>
            <person name="Batzoglou S."/>
            <person name="Begun D."/>
            <person name="Bhutkar A."/>
            <person name="Blanco E."/>
            <person name="Bosak S.A."/>
            <person name="Bradley R.K."/>
            <person name="Brand A.D."/>
            <person name="Brent M.R."/>
            <person name="Brooks A.N."/>
            <person name="Brown R.H."/>
            <person name="Butlin R.K."/>
            <person name="Caggese C."/>
            <person name="Calvi B.R."/>
            <person name="Bernardo de Carvalho A."/>
            <person name="Caspi A."/>
            <person name="Castrezana S."/>
            <person name="Celniker S.E."/>
            <person name="Chang J.L."/>
            <person name="Chapple C."/>
            <person name="Chatterji S."/>
            <person name="Chinwalla A."/>
            <person name="Civetta A."/>
            <person name="Clifton S.W."/>
            <person name="Comeron J.M."/>
            <person name="Costello J.C."/>
            <person name="Coyne J.A."/>
            <person name="Daub J."/>
            <person name="David R.G."/>
            <person name="Delcher A.L."/>
            <person name="Delehaunty K."/>
            <person name="Do C.B."/>
            <person name="Ebling H."/>
            <person name="Edwards K."/>
            <person name="Eickbush T."/>
            <person name="Evans J.D."/>
            <person name="Filipski A."/>
            <person name="Findeiss S."/>
            <person name="Freyhult E."/>
            <person name="Fulton L."/>
            <person name="Fulton R."/>
            <person name="Garcia A.C."/>
            <person name="Gardiner A."/>
            <person name="Garfield D.A."/>
            <person name="Garvin B.E."/>
            <person name="Gibson G."/>
            <person name="Gilbert D."/>
            <person name="Gnerre S."/>
            <person name="Godfrey J."/>
            <person name="Good R."/>
            <person name="Gotea V."/>
            <person name="Gravely B."/>
            <person name="Greenberg A.J."/>
            <person name="Griffiths-Jones S."/>
            <person name="Gross S."/>
            <person name="Guigo R."/>
            <person name="Gustafson E.A."/>
            <person name="Haerty W."/>
            <person name="Hahn M.W."/>
            <person name="Halligan D.L."/>
            <person name="Halpern A.L."/>
            <person name="Halter G.M."/>
            <person name="Han M.V."/>
            <person name="Heger A."/>
            <person name="Hillier L."/>
            <person name="Hinrichs A.S."/>
            <person name="Holmes I."/>
            <person name="Hoskins R.A."/>
            <person name="Hubisz M.J."/>
            <person name="Hultmark D."/>
            <person name="Huntley M.A."/>
            <person name="Jaffe D.B."/>
            <person name="Jagadeeshan S."/>
            <person name="Jeck W.R."/>
            <person name="Johnson J."/>
            <person name="Jones C.D."/>
            <person name="Jordan W.C."/>
            <person name="Karpen G.H."/>
            <person name="Kataoka E."/>
            <person name="Keightley P.D."/>
            <person name="Kheradpour P."/>
            <person name="Kirkness E.F."/>
            <person name="Koerich L.B."/>
            <person name="Kristiansen K."/>
            <person name="Kudrna D."/>
            <person name="Kulathinal R.J."/>
            <person name="Kumar S."/>
            <person name="Kwok R."/>
            <person name="Lander E."/>
            <person name="Langley C.H."/>
            <person name="Lapoint R."/>
            <person name="Lazzaro B.P."/>
            <person name="Lee S.J."/>
            <person name="Levesque L."/>
            <person name="Li R."/>
            <person name="Lin C.F."/>
            <person name="Lin M.F."/>
            <person name="Lindblad-Toh K."/>
            <person name="Llopart A."/>
            <person name="Long M."/>
            <person name="Low L."/>
            <person name="Lozovsky E."/>
            <person name="Lu J."/>
            <person name="Luo M."/>
            <person name="Machado C.A."/>
            <person name="Makalowski W."/>
            <person name="Marzo M."/>
            <person name="Matsuda M."/>
            <person name="Matzkin L."/>
            <person name="McAllister B."/>
            <person name="McBride C.S."/>
            <person name="McKernan B."/>
            <person name="McKernan K."/>
            <person name="Mendez-Lago M."/>
            <person name="Minx P."/>
            <person name="Mollenhauer M.U."/>
            <person name="Montooth K."/>
            <person name="Mount S.M."/>
            <person name="Mu X."/>
            <person name="Myers E."/>
            <person name="Negre B."/>
            <person name="Newfeld S."/>
            <person name="Nielsen R."/>
            <person name="Noor M.A."/>
            <person name="O'Grady P."/>
            <person name="Pachter L."/>
            <person name="Papaceit M."/>
            <person name="Parisi M.J."/>
            <person name="Parisi M."/>
            <person name="Parts L."/>
            <person name="Pedersen J.S."/>
            <person name="Pesole G."/>
            <person name="Phillippy A.M."/>
            <person name="Ponting C.P."/>
            <person name="Pop M."/>
            <person name="Porcelli D."/>
            <person name="Powell J.R."/>
            <person name="Prohaska S."/>
            <person name="Pruitt K."/>
            <person name="Puig M."/>
            <person name="Quesneville H."/>
            <person name="Ram K.R."/>
            <person name="Rand D."/>
            <person name="Rasmussen M.D."/>
            <person name="Reed L.K."/>
            <person name="Reenan R."/>
            <person name="Reily A."/>
            <person name="Remington K.A."/>
            <person name="Rieger T.T."/>
            <person name="Ritchie M.G."/>
            <person name="Robin C."/>
            <person name="Rogers Y.H."/>
            <person name="Rohde C."/>
            <person name="Rozas J."/>
            <person name="Rubenfield M.J."/>
            <person name="Ruiz A."/>
            <person name="Russo S."/>
            <person name="Salzberg S.L."/>
            <person name="Sanchez-Gracia A."/>
            <person name="Saranga D.J."/>
            <person name="Sato H."/>
            <person name="Schaeffer S.W."/>
            <person name="Schatz M.C."/>
            <person name="Schlenke T."/>
            <person name="Schwartz R."/>
            <person name="Segarra C."/>
            <person name="Singh R.S."/>
            <person name="Sirot L."/>
            <person name="Sirota M."/>
            <person name="Sisneros N.B."/>
            <person name="Smith C.D."/>
            <person name="Smith T.F."/>
            <person name="Spieth J."/>
            <person name="Stage D.E."/>
            <person name="Stark A."/>
            <person name="Stephan W."/>
            <person name="Strausberg R.L."/>
            <person name="Strempel S."/>
            <person name="Sturgill D."/>
            <person name="Sutton G."/>
            <person name="Sutton G.G."/>
            <person name="Tao W."/>
            <person name="Teichmann S."/>
            <person name="Tobari Y.N."/>
            <person name="Tomimura Y."/>
            <person name="Tsolas J.M."/>
            <person name="Valente V.L."/>
            <person name="Venter E."/>
            <person name="Venter J.C."/>
            <person name="Vicario S."/>
            <person name="Vieira F.G."/>
            <person name="Vilella A.J."/>
            <person name="Villasante A."/>
            <person name="Walenz B."/>
            <person name="Wang J."/>
            <person name="Wasserman M."/>
            <person name="Watts T."/>
            <person name="Wilson D."/>
            <person name="Wilson R.K."/>
            <person name="Wing R.A."/>
            <person name="Wolfner M.F."/>
            <person name="Wong A."/>
            <person name="Wong G.K."/>
            <person name="Wu C.I."/>
            <person name="Wu G."/>
            <person name="Yamamoto D."/>
            <person name="Yang H.P."/>
            <person name="Yang S.P."/>
            <person name="Yorke J.A."/>
            <person name="Yoshida K."/>
            <person name="Zdobnov E."/>
            <person name="Zhang P."/>
            <person name="Zhang Y."/>
            <person name="Zimin A.V."/>
            <person name="Baldwin J."/>
            <person name="Abdouelleil A."/>
            <person name="Abdulkadir J."/>
            <person name="Abebe A."/>
            <person name="Abera B."/>
            <person name="Abreu J."/>
            <person name="Acer S.C."/>
            <person name="Aftuck L."/>
            <person name="Alexander A."/>
            <person name="An P."/>
            <person name="Anderson E."/>
            <person name="Anderson S."/>
            <person name="Arachi H."/>
            <person name="Azer M."/>
            <person name="Bachantsang P."/>
            <person name="Barry A."/>
            <person name="Bayul T."/>
            <person name="Berlin A."/>
            <person name="Bessette D."/>
            <person name="Bloom T."/>
            <person name="Blye J."/>
            <person name="Boguslavskiy L."/>
            <person name="Bonnet C."/>
            <person name="Boukhgalter B."/>
            <person name="Bourzgui I."/>
            <person name="Brown A."/>
            <person name="Cahill P."/>
            <person name="Channer S."/>
            <person name="Cheshatsang Y."/>
            <person name="Chuda L."/>
            <person name="Citroen M."/>
            <person name="Collymore A."/>
            <person name="Cooke P."/>
            <person name="Costello M."/>
            <person name="D'Aco K."/>
            <person name="Daza R."/>
            <person name="De Haan G."/>
            <person name="DeGray S."/>
            <person name="DeMaso C."/>
            <person name="Dhargay N."/>
            <person name="Dooley K."/>
            <person name="Dooley E."/>
            <person name="Doricent M."/>
            <person name="Dorje P."/>
            <person name="Dorjee K."/>
            <person name="Dupes A."/>
            <person name="Elong R."/>
            <person name="Falk J."/>
            <person name="Farina A."/>
            <person name="Faro S."/>
            <person name="Ferguson D."/>
            <person name="Fisher S."/>
            <person name="Foley C.D."/>
            <person name="Franke A."/>
            <person name="Friedrich D."/>
            <person name="Gadbois L."/>
            <person name="Gearin G."/>
            <person name="Gearin C.R."/>
            <person name="Giannoukos G."/>
            <person name="Goode T."/>
            <person name="Graham J."/>
            <person name="Grandbois E."/>
            <person name="Grewal S."/>
            <person name="Gyaltsen K."/>
            <person name="Hafez N."/>
            <person name="Hagos B."/>
            <person name="Hall J."/>
            <person name="Henson C."/>
            <person name="Hollinger A."/>
            <person name="Honan T."/>
            <person name="Huard M.D."/>
            <person name="Hughes L."/>
            <person name="Hurhula B."/>
            <person name="Husby M.E."/>
            <person name="Kamat A."/>
            <person name="Kanga B."/>
            <person name="Kashin S."/>
            <person name="Khazanovich D."/>
            <person name="Kisner P."/>
            <person name="Lance K."/>
            <person name="Lara M."/>
            <person name="Lee W."/>
            <person name="Lennon N."/>
            <person name="Letendre F."/>
            <person name="LeVine R."/>
            <person name="Lipovsky A."/>
            <person name="Liu X."/>
            <person name="Liu J."/>
            <person name="Liu S."/>
            <person name="Lokyitsang T."/>
            <person name="Lokyitsang Y."/>
            <person name="Lubonja R."/>
            <person name="Lui A."/>
            <person name="MacDonald P."/>
            <person name="Magnisalis V."/>
            <person name="Maru K."/>
            <person name="Matthews C."/>
            <person name="McCusker W."/>
            <person name="McDonough S."/>
            <person name="Mehta T."/>
            <person name="Meldrim J."/>
            <person name="Meneus L."/>
            <person name="Mihai O."/>
            <person name="Mihalev A."/>
            <person name="Mihova T."/>
            <person name="Mittelman R."/>
            <person name="Mlenga V."/>
            <person name="Montmayeur A."/>
            <person name="Mulrain L."/>
            <person name="Navidi A."/>
            <person name="Naylor J."/>
            <person name="Negash T."/>
            <person name="Nguyen T."/>
            <person name="Nguyen N."/>
            <person name="Nicol R."/>
            <person name="Norbu C."/>
            <person name="Norbu N."/>
            <person name="Novod N."/>
            <person name="O'Neill B."/>
            <person name="Osman S."/>
            <person name="Markiewicz E."/>
            <person name="Oyono O.L."/>
            <person name="Patti C."/>
            <person name="Phunkhang P."/>
            <person name="Pierre F."/>
            <person name="Priest M."/>
            <person name="Raghuraman S."/>
            <person name="Rege F."/>
            <person name="Reyes R."/>
            <person name="Rise C."/>
            <person name="Rogov P."/>
            <person name="Ross K."/>
            <person name="Ryan E."/>
            <person name="Settipalli S."/>
            <person name="Shea T."/>
            <person name="Sherpa N."/>
            <person name="Shi L."/>
            <person name="Shih D."/>
            <person name="Sparrow T."/>
            <person name="Spaulding J."/>
            <person name="Stalker J."/>
            <person name="Stange-Thomann N."/>
            <person name="Stavropoulos S."/>
            <person name="Stone C."/>
            <person name="Strader C."/>
            <person name="Tesfaye S."/>
            <person name="Thomson T."/>
            <person name="Thoulutsang Y."/>
            <person name="Thoulutsang D."/>
            <person name="Topham K."/>
            <person name="Topping I."/>
            <person name="Tsamla T."/>
            <person name="Vassiliev H."/>
            <person name="Vo A."/>
            <person name="Wangchuk T."/>
            <person name="Wangdi T."/>
            <person name="Weiand M."/>
            <person name="Wilkinson J."/>
            <person name="Wilson A."/>
            <person name="Yadav S."/>
            <person name="Young G."/>
            <person name="Yu Q."/>
            <person name="Zembek L."/>
            <person name="Zhong D."/>
            <person name="Zimmer A."/>
            <person name="Zwirko Z."/>
            <person name="Jaffe D.B."/>
            <person name="Alvarez P."/>
            <person name="Brockman W."/>
            <person name="Butler J."/>
            <person name="Chin C."/>
            <person name="Gnerre S."/>
            <person name="Grabherr M."/>
            <person name="Kleber M."/>
            <person name="Mauceli E."/>
            <person name="MacCallum I."/>
        </authorList>
    </citation>
    <scope>NUCLEOTIDE SEQUENCE [LARGE SCALE GENOMIC DNA]</scope>
    <source>
        <strain evidence="3">Tucson 14030-0811.24</strain>
    </source>
</reference>
<dbReference type="EMBL" id="CH964282">
    <property type="protein sequence ID" value="EDW85919.1"/>
    <property type="molecule type" value="Genomic_DNA"/>
</dbReference>
<name>B4NNI0_DROWI</name>
<dbReference type="Proteomes" id="UP000007798">
    <property type="component" value="Unassembled WGS sequence"/>
</dbReference>
<sequence length="151" mass="17381">MCLDYFLCLALVYLVASSRGHGDEAFAGLKQIPTLNLTQVTLIAENATARCNLIPNLCNWQLHLYGGHAFSVPLKQEEQKKAMEKEIIKPKPTRTVFTLSLPDDSKELLFYADIEPKSRAMEKRRKRRLRPRRPATFHSVGQRNVILWLFK</sequence>
<dbReference type="OMA" id="PQLCDWQ"/>
<feature type="signal peptide" evidence="1">
    <location>
        <begin position="1"/>
        <end position="22"/>
    </location>
</feature>
<organism evidence="2 3">
    <name type="scientific">Drosophila willistoni</name>
    <name type="common">Fruit fly</name>
    <dbReference type="NCBI Taxonomy" id="7260"/>
    <lineage>
        <taxon>Eukaryota</taxon>
        <taxon>Metazoa</taxon>
        <taxon>Ecdysozoa</taxon>
        <taxon>Arthropoda</taxon>
        <taxon>Hexapoda</taxon>
        <taxon>Insecta</taxon>
        <taxon>Pterygota</taxon>
        <taxon>Neoptera</taxon>
        <taxon>Endopterygota</taxon>
        <taxon>Diptera</taxon>
        <taxon>Brachycera</taxon>
        <taxon>Muscomorpha</taxon>
        <taxon>Ephydroidea</taxon>
        <taxon>Drosophilidae</taxon>
        <taxon>Drosophila</taxon>
        <taxon>Sophophora</taxon>
    </lineage>
</organism>
<gene>
    <name evidence="2" type="primary">Dwil\GK22886</name>
    <name evidence="2" type="ORF">Dwil_GK22886</name>
</gene>
<evidence type="ECO:0000313" key="2">
    <source>
        <dbReference type="EMBL" id="EDW85919.1"/>
    </source>
</evidence>
<dbReference type="eggNOG" id="ENOG502TFBV">
    <property type="taxonomic scope" value="Eukaryota"/>
</dbReference>
<accession>B4NNI0</accession>
<dbReference type="OrthoDB" id="7856447at2759"/>
<dbReference type="HOGENOM" id="CLU_1733437_0_0_1"/>
<dbReference type="AlphaFoldDB" id="B4NNI0"/>
<evidence type="ECO:0000256" key="1">
    <source>
        <dbReference type="SAM" id="SignalP"/>
    </source>
</evidence>
<keyword evidence="1" id="KW-0732">Signal</keyword>
<keyword evidence="3" id="KW-1185">Reference proteome</keyword>